<keyword evidence="4" id="KW-0812">Transmembrane</keyword>
<evidence type="ECO:0000313" key="11">
    <source>
        <dbReference type="Proteomes" id="UP000198779"/>
    </source>
</evidence>
<keyword evidence="11" id="KW-1185">Reference proteome</keyword>
<name>A0A1H0GD72_9BACT</name>
<reference evidence="9 12" key="2">
    <citation type="submission" date="2016-10" db="EMBL/GenBank/DDBJ databases">
        <authorList>
            <person name="de Groot N.N."/>
        </authorList>
    </citation>
    <scope>NUCLEOTIDE SEQUENCE [LARGE SCALE GENOMIC DNA]</scope>
    <source>
        <strain evidence="12">BP1-145</strain>
        <strain evidence="9">BP1-148</strain>
    </source>
</reference>
<dbReference type="AlphaFoldDB" id="A0A1H0GD72"/>
<keyword evidence="3" id="KW-1134">Transmembrane beta strand</keyword>
<evidence type="ECO:0000256" key="6">
    <source>
        <dbReference type="ARBA" id="ARBA00023136"/>
    </source>
</evidence>
<protein>
    <submittedName>
        <fullName evidence="10">Outer membrane receptor proteins, mostly Fe transport</fullName>
    </submittedName>
</protein>
<reference evidence="10 11" key="1">
    <citation type="submission" date="2016-10" db="EMBL/GenBank/DDBJ databases">
        <authorList>
            <person name="Varghese N."/>
            <person name="Submissions S."/>
        </authorList>
    </citation>
    <scope>NUCLEOTIDE SEQUENCE</scope>
    <source>
        <strain evidence="10">BP1-145</strain>
        <strain evidence="11">BP1-148</strain>
    </source>
</reference>
<proteinExistence type="predicted"/>
<dbReference type="GO" id="GO:0015344">
    <property type="term" value="F:siderophore uptake transmembrane transporter activity"/>
    <property type="evidence" value="ECO:0007669"/>
    <property type="project" value="TreeGrafter"/>
</dbReference>
<keyword evidence="10" id="KW-0675">Receptor</keyword>
<feature type="domain" description="TonB-dependent receptor plug" evidence="8">
    <location>
        <begin position="73"/>
        <end position="151"/>
    </location>
</feature>
<dbReference type="SUPFAM" id="SSF56935">
    <property type="entry name" value="Porins"/>
    <property type="match status" value="1"/>
</dbReference>
<dbReference type="OrthoDB" id="9803050at2"/>
<evidence type="ECO:0000313" key="10">
    <source>
        <dbReference type="EMBL" id="SDO04822.1"/>
    </source>
</evidence>
<evidence type="ECO:0000256" key="7">
    <source>
        <dbReference type="ARBA" id="ARBA00023237"/>
    </source>
</evidence>
<dbReference type="Gene3D" id="2.40.170.20">
    <property type="entry name" value="TonB-dependent receptor, beta-barrel domain"/>
    <property type="match status" value="1"/>
</dbReference>
<evidence type="ECO:0000256" key="2">
    <source>
        <dbReference type="ARBA" id="ARBA00022448"/>
    </source>
</evidence>
<accession>A0A1H0GD72</accession>
<dbReference type="GO" id="GO:0044718">
    <property type="term" value="P:siderophore transmembrane transport"/>
    <property type="evidence" value="ECO:0007669"/>
    <property type="project" value="TreeGrafter"/>
</dbReference>
<dbReference type="Proteomes" id="UP000198779">
    <property type="component" value="Unassembled WGS sequence"/>
</dbReference>
<dbReference type="InterPro" id="IPR036942">
    <property type="entry name" value="Beta-barrel_TonB_sf"/>
</dbReference>
<dbReference type="Proteomes" id="UP000199134">
    <property type="component" value="Unassembled WGS sequence"/>
</dbReference>
<evidence type="ECO:0000256" key="3">
    <source>
        <dbReference type="ARBA" id="ARBA00022452"/>
    </source>
</evidence>
<dbReference type="PANTHER" id="PTHR30069">
    <property type="entry name" value="TONB-DEPENDENT OUTER MEMBRANE RECEPTOR"/>
    <property type="match status" value="1"/>
</dbReference>
<comment type="subcellular location">
    <subcellularLocation>
        <location evidence="1">Cell outer membrane</location>
        <topology evidence="1">Multi-pass membrane protein</topology>
    </subcellularLocation>
</comment>
<dbReference type="InterPro" id="IPR012910">
    <property type="entry name" value="Plug_dom"/>
</dbReference>
<dbReference type="Pfam" id="PF07715">
    <property type="entry name" value="Plug"/>
    <property type="match status" value="1"/>
</dbReference>
<dbReference type="EMBL" id="FNCQ01000001">
    <property type="protein sequence ID" value="SDG13334.1"/>
    <property type="molecule type" value="Genomic_DNA"/>
</dbReference>
<evidence type="ECO:0000313" key="12">
    <source>
        <dbReference type="Proteomes" id="UP000199134"/>
    </source>
</evidence>
<gene>
    <name evidence="10" type="ORF">SAMN04487900_10871</name>
    <name evidence="9" type="ORF">SAMN04487901_10168</name>
</gene>
<dbReference type="GO" id="GO:0009279">
    <property type="term" value="C:cell outer membrane"/>
    <property type="evidence" value="ECO:0007669"/>
    <property type="project" value="UniProtKB-SubCell"/>
</dbReference>
<evidence type="ECO:0000259" key="8">
    <source>
        <dbReference type="Pfam" id="PF07715"/>
    </source>
</evidence>
<sequence length="735" mass="83414">MISLGKIRLFFFIQFLLVPLCAFAQGELKEECADTTLHLHEVEVVGDNPLLHPQMSMVMLQGAEIERRPQMLGEPDILRALRSEPGVSEGIEGLSGLLVRGGESDQNLFLLHHLPLYQVNHLSGLFSAFNVAMVDRVQFLKSDFPANYGGRLSGICDVTLRESDFRQFHAKATLGALAGNIFITGPIIKDRMGITIGFRRSWAGFLTDKLVDKVNSMKVDDGNSQSNGYYFLDANVKLDYKISQRLKGYTHFYYSTDRMSMGDEESYLQEDSESAYTETDQMRLKWGNFGVATGLNYTPNAGQYLELNAYVSDYTSQFILDNNQQKNDNYTFSHKTNDNGITDMGLSAQGSLSIGQTIVIRGGVGMIHHRYRPERLCISSNIQADEALLSTPNSIVHANEISTWIHNTFMLTHRLQTSVGLRGVIYASQHKHHKMLEPRVNVCWQVHDRMSIKGSYMQTNQFEQQVSNSFISLSTDAWLPIGNIWQPLRSDQWSAGIYGSPSANCRVSIEGYYKTMRGLLEYRDGIGLFTTNESWSDKVTQGDGRAYGTDVSLSMRKGKLTGNIAYGLIWNTRLFDMLNEGRRFPAKYDNRHKLNINLNYKPSTQWEFFMGWTFISGNRVTLALENYERLDNAGFGSSIAPIGVPTAKWGADFYTSRNNVRLPDYHRLDVGVNFYQHYRNGWQGTWNVSLYNAYNRENPVVITKEIKWTEQGDTKRFKTYGLLSIIPSLSYTLKI</sequence>
<keyword evidence="6" id="KW-0472">Membrane</keyword>
<dbReference type="EMBL" id="FNIW01000008">
    <property type="protein sequence ID" value="SDO04822.1"/>
    <property type="molecule type" value="Genomic_DNA"/>
</dbReference>
<keyword evidence="7" id="KW-0998">Cell outer membrane</keyword>
<organism evidence="10 12">
    <name type="scientific">Prevotella communis</name>
    <dbReference type="NCBI Taxonomy" id="2913614"/>
    <lineage>
        <taxon>Bacteria</taxon>
        <taxon>Pseudomonadati</taxon>
        <taxon>Bacteroidota</taxon>
        <taxon>Bacteroidia</taxon>
        <taxon>Bacteroidales</taxon>
        <taxon>Prevotellaceae</taxon>
        <taxon>Prevotella</taxon>
    </lineage>
</organism>
<dbReference type="InterPro" id="IPR039426">
    <property type="entry name" value="TonB-dep_rcpt-like"/>
</dbReference>
<evidence type="ECO:0000256" key="4">
    <source>
        <dbReference type="ARBA" id="ARBA00022692"/>
    </source>
</evidence>
<dbReference type="STRING" id="645274.SAMN04487901_10168"/>
<accession>A0A1G7RRT7</accession>
<evidence type="ECO:0000313" key="9">
    <source>
        <dbReference type="EMBL" id="SDG13334.1"/>
    </source>
</evidence>
<dbReference type="PANTHER" id="PTHR30069:SF29">
    <property type="entry name" value="HEMOGLOBIN AND HEMOGLOBIN-HAPTOGLOBIN-BINDING PROTEIN 1-RELATED"/>
    <property type="match status" value="1"/>
</dbReference>
<evidence type="ECO:0000256" key="1">
    <source>
        <dbReference type="ARBA" id="ARBA00004571"/>
    </source>
</evidence>
<keyword evidence="2" id="KW-0813">Transport</keyword>
<keyword evidence="5" id="KW-0732">Signal</keyword>
<evidence type="ECO:0000256" key="5">
    <source>
        <dbReference type="ARBA" id="ARBA00022729"/>
    </source>
</evidence>
<dbReference type="RefSeq" id="WP_091813392.1">
    <property type="nucleotide sequence ID" value="NZ_FNCQ01000001.1"/>
</dbReference>